<protein>
    <submittedName>
        <fullName evidence="2">Uncharacterized protein</fullName>
    </submittedName>
</protein>
<accession>A0ABW5C6Y7</accession>
<proteinExistence type="predicted"/>
<gene>
    <name evidence="2" type="ORF">ACFSNB_04585</name>
</gene>
<feature type="transmembrane region" description="Helical" evidence="1">
    <location>
        <begin position="24"/>
        <end position="45"/>
    </location>
</feature>
<reference evidence="3" key="1">
    <citation type="journal article" date="2019" name="Int. J. Syst. Evol. Microbiol.">
        <title>The Global Catalogue of Microorganisms (GCM) 10K type strain sequencing project: providing services to taxonomists for standard genome sequencing and annotation.</title>
        <authorList>
            <consortium name="The Broad Institute Genomics Platform"/>
            <consortium name="The Broad Institute Genome Sequencing Center for Infectious Disease"/>
            <person name="Wu L."/>
            <person name="Ma J."/>
        </authorList>
    </citation>
    <scope>NUCLEOTIDE SEQUENCE [LARGE SCALE GENOMIC DNA]</scope>
    <source>
        <strain evidence="3">KCTC 15012</strain>
    </source>
</reference>
<sequence length="77" mass="8344">MAKDVTVTVIDGPRRDDSRRAQKWVALLSAPVFFLIAGTLANAGMEQVSTAFAILAMAMPALFVVLALRDLVVRIRS</sequence>
<dbReference type="Proteomes" id="UP001597296">
    <property type="component" value="Unassembled WGS sequence"/>
</dbReference>
<organism evidence="2 3">
    <name type="scientific">Phaeospirillum tilakii</name>
    <dbReference type="NCBI Taxonomy" id="741673"/>
    <lineage>
        <taxon>Bacteria</taxon>
        <taxon>Pseudomonadati</taxon>
        <taxon>Pseudomonadota</taxon>
        <taxon>Alphaproteobacteria</taxon>
        <taxon>Rhodospirillales</taxon>
        <taxon>Rhodospirillaceae</taxon>
        <taxon>Phaeospirillum</taxon>
    </lineage>
</organism>
<feature type="transmembrane region" description="Helical" evidence="1">
    <location>
        <begin position="51"/>
        <end position="72"/>
    </location>
</feature>
<evidence type="ECO:0000313" key="3">
    <source>
        <dbReference type="Proteomes" id="UP001597296"/>
    </source>
</evidence>
<keyword evidence="3" id="KW-1185">Reference proteome</keyword>
<keyword evidence="1" id="KW-0812">Transmembrane</keyword>
<comment type="caution">
    <text evidence="2">The sequence shown here is derived from an EMBL/GenBank/DDBJ whole genome shotgun (WGS) entry which is preliminary data.</text>
</comment>
<dbReference type="RefSeq" id="WP_377314859.1">
    <property type="nucleotide sequence ID" value="NZ_JBHUIY010000006.1"/>
</dbReference>
<name>A0ABW5C6Y7_9PROT</name>
<evidence type="ECO:0000313" key="2">
    <source>
        <dbReference type="EMBL" id="MFD2233075.1"/>
    </source>
</evidence>
<keyword evidence="1" id="KW-1133">Transmembrane helix</keyword>
<keyword evidence="1" id="KW-0472">Membrane</keyword>
<dbReference type="EMBL" id="JBHUIY010000006">
    <property type="protein sequence ID" value="MFD2233075.1"/>
    <property type="molecule type" value="Genomic_DNA"/>
</dbReference>
<evidence type="ECO:0000256" key="1">
    <source>
        <dbReference type="SAM" id="Phobius"/>
    </source>
</evidence>